<proteinExistence type="predicted"/>
<protein>
    <submittedName>
        <fullName evidence="1">Uncharacterized protein</fullName>
    </submittedName>
</protein>
<accession>A0A1N6EB45</accession>
<dbReference type="RefSeq" id="WP_074254713.1">
    <property type="nucleotide sequence ID" value="NZ_FSRL01000001.1"/>
</dbReference>
<sequence>MHAKGTTETLDLFQAAASTPCFGTLAPLHARLVEITESLCDRFPQNARFPEMRETLCAAKAQLAEAEEAARLHDTPAFEDAKARLQVSLAALGQNELDLARWGIG</sequence>
<dbReference type="EMBL" id="FSRL01000001">
    <property type="protein sequence ID" value="SIN80216.1"/>
    <property type="molecule type" value="Genomic_DNA"/>
</dbReference>
<evidence type="ECO:0000313" key="1">
    <source>
        <dbReference type="EMBL" id="SIN80216.1"/>
    </source>
</evidence>
<organism evidence="1 2">
    <name type="scientific">Vannielia litorea</name>
    <dbReference type="NCBI Taxonomy" id="1217970"/>
    <lineage>
        <taxon>Bacteria</taxon>
        <taxon>Pseudomonadati</taxon>
        <taxon>Pseudomonadota</taxon>
        <taxon>Alphaproteobacteria</taxon>
        <taxon>Rhodobacterales</taxon>
        <taxon>Paracoccaceae</taxon>
        <taxon>Vannielia</taxon>
    </lineage>
</organism>
<name>A0A1N6EB45_9RHOB</name>
<dbReference type="Proteomes" id="UP000184932">
    <property type="component" value="Unassembled WGS sequence"/>
</dbReference>
<reference evidence="2" key="1">
    <citation type="submission" date="2016-11" db="EMBL/GenBank/DDBJ databases">
        <authorList>
            <person name="Varghese N."/>
            <person name="Submissions S."/>
        </authorList>
    </citation>
    <scope>NUCLEOTIDE SEQUENCE [LARGE SCALE GENOMIC DNA]</scope>
    <source>
        <strain evidence="2">DSM 29440</strain>
    </source>
</reference>
<dbReference type="AlphaFoldDB" id="A0A1N6EB45"/>
<gene>
    <name evidence="1" type="ORF">SAMN05444002_0537</name>
</gene>
<evidence type="ECO:0000313" key="2">
    <source>
        <dbReference type="Proteomes" id="UP000184932"/>
    </source>
</evidence>
<keyword evidence="2" id="KW-1185">Reference proteome</keyword>
<dbReference type="STRING" id="1217970.SAMN05444002_0537"/>